<accession>A0A2S7UWP4</accession>
<protein>
    <submittedName>
        <fullName evidence="1">Phosphoglyceromutase</fullName>
    </submittedName>
</protein>
<organism evidence="1 2">
    <name type="scientific">Psychrosphaera saromensis</name>
    <dbReference type="NCBI Taxonomy" id="716813"/>
    <lineage>
        <taxon>Bacteria</taxon>
        <taxon>Pseudomonadati</taxon>
        <taxon>Pseudomonadota</taxon>
        <taxon>Gammaproteobacteria</taxon>
        <taxon>Alteromonadales</taxon>
        <taxon>Pseudoalteromonadaceae</taxon>
        <taxon>Psychrosphaera</taxon>
    </lineage>
</organism>
<dbReference type="EMBL" id="MSCH01000003">
    <property type="protein sequence ID" value="PQJ53690.1"/>
    <property type="molecule type" value="Genomic_DNA"/>
</dbReference>
<dbReference type="Gene3D" id="3.40.720.10">
    <property type="entry name" value="Alkaline Phosphatase, subunit A"/>
    <property type="match status" value="1"/>
</dbReference>
<dbReference type="Proteomes" id="UP000239007">
    <property type="component" value="Unassembled WGS sequence"/>
</dbReference>
<dbReference type="InterPro" id="IPR002591">
    <property type="entry name" value="Phosphodiest/P_Trfase"/>
</dbReference>
<comment type="caution">
    <text evidence="1">The sequence shown here is derived from an EMBL/GenBank/DDBJ whole genome shotgun (WGS) entry which is preliminary data.</text>
</comment>
<keyword evidence="2" id="KW-1185">Reference proteome</keyword>
<sequence>MKMIIKAGLFITLLINTLLISTLAISKEITASQNLVLVTLDGVRWQEVFNGADKNLIEDPDFVAHPEQLKAEFWHDNAKKRQQLLMPFITQVIAKQGSIIGNRAQGSNMSVSNPWYFSYPGYSEILTGEVDENINSNAKIPNPNQTILERLELQQTSFKNKTALFGSWDVFPSIVNAQRSQIYVNAGFMPIEEDLFSDAALLNAMQEEIPSPWYNVRLDSFTYRFAKAYMLAKKPKLLVISLGETDDFAHDGHYDQYLKSAKQSDAFIADLWETIQTTPGYKDNTTLIITTDHGRGSHANDWQHHSSKRALAKLGLDSNSFPEGIVGAEHIWLAAIGPAITVQGLVKTKTELKQAQIAATVLKALGQNPQQINPDMAEAINEILK</sequence>
<dbReference type="RefSeq" id="WP_105052182.1">
    <property type="nucleotide sequence ID" value="NZ_BMYG01000002.1"/>
</dbReference>
<dbReference type="AlphaFoldDB" id="A0A2S7UWP4"/>
<dbReference type="OrthoDB" id="9791578at2"/>
<dbReference type="SUPFAM" id="SSF53649">
    <property type="entry name" value="Alkaline phosphatase-like"/>
    <property type="match status" value="1"/>
</dbReference>
<reference evidence="1 2" key="1">
    <citation type="submission" date="2016-12" db="EMBL/GenBank/DDBJ databases">
        <title>Diversity of luminous bacteria.</title>
        <authorList>
            <person name="Yoshizawa S."/>
            <person name="Kogure K."/>
        </authorList>
    </citation>
    <scope>NUCLEOTIDE SEQUENCE [LARGE SCALE GENOMIC DNA]</scope>
    <source>
        <strain evidence="1 2">SA4-48</strain>
    </source>
</reference>
<dbReference type="InterPro" id="IPR017850">
    <property type="entry name" value="Alkaline_phosphatase_core_sf"/>
</dbReference>
<dbReference type="Pfam" id="PF01663">
    <property type="entry name" value="Phosphodiest"/>
    <property type="match status" value="1"/>
</dbReference>
<proteinExistence type="predicted"/>
<evidence type="ECO:0000313" key="2">
    <source>
        <dbReference type="Proteomes" id="UP000239007"/>
    </source>
</evidence>
<evidence type="ECO:0000313" key="1">
    <source>
        <dbReference type="EMBL" id="PQJ53690.1"/>
    </source>
</evidence>
<name>A0A2S7UWP4_9GAMM</name>
<gene>
    <name evidence="1" type="ORF">BTO11_08420</name>
</gene>